<feature type="coiled-coil region" evidence="3">
    <location>
        <begin position="71"/>
        <end position="126"/>
    </location>
</feature>
<gene>
    <name evidence="4" type="ORF">BB558_000637</name>
</gene>
<dbReference type="Proteomes" id="UP000245591">
    <property type="component" value="Unassembled WGS sequence"/>
</dbReference>
<dbReference type="InterPro" id="IPR010754">
    <property type="entry name" value="OPA3-like"/>
</dbReference>
<name>A0A2U1JDN3_SMIAN</name>
<proteinExistence type="inferred from homology"/>
<sequence>MSTLKLGSLFIRTLTKPVSKQLKEYAKSSKTFKNICISVAQTSHRVQMNWRLKVLGFKKETIRPLNDAKARISSKKDKQNIENRLVELEATKKEFEDYKATSVARFQDMKKENDDMMEDMARLRNILSDILDQEMRPTKLTVNRKDLKSMAEKKRLLLIEKNLKLETLSNDQDSAPADSVYEHEKLMEEKRAKSINNRIGL</sequence>
<organism evidence="4 5">
    <name type="scientific">Smittium angustum</name>
    <dbReference type="NCBI Taxonomy" id="133377"/>
    <lineage>
        <taxon>Eukaryota</taxon>
        <taxon>Fungi</taxon>
        <taxon>Fungi incertae sedis</taxon>
        <taxon>Zoopagomycota</taxon>
        <taxon>Kickxellomycotina</taxon>
        <taxon>Harpellomycetes</taxon>
        <taxon>Harpellales</taxon>
        <taxon>Legeriomycetaceae</taxon>
        <taxon>Smittium</taxon>
    </lineage>
</organism>
<keyword evidence="5" id="KW-1185">Reference proteome</keyword>
<accession>A0A2U1JDN3</accession>
<dbReference type="PANTHER" id="PTHR12499">
    <property type="entry name" value="OPTIC ATROPHY 3 PROTEIN OPA3"/>
    <property type="match status" value="1"/>
</dbReference>
<evidence type="ECO:0000313" key="4">
    <source>
        <dbReference type="EMBL" id="PWA03201.1"/>
    </source>
</evidence>
<dbReference type="GO" id="GO:0005739">
    <property type="term" value="C:mitochondrion"/>
    <property type="evidence" value="ECO:0007669"/>
    <property type="project" value="TreeGrafter"/>
</dbReference>
<comment type="caution">
    <text evidence="4">The sequence shown here is derived from an EMBL/GenBank/DDBJ whole genome shotgun (WGS) entry which is preliminary data.</text>
</comment>
<dbReference type="AlphaFoldDB" id="A0A2U1JDN3"/>
<dbReference type="Pfam" id="PF07047">
    <property type="entry name" value="OPA3"/>
    <property type="match status" value="1"/>
</dbReference>
<dbReference type="EMBL" id="MBFU01000025">
    <property type="protein sequence ID" value="PWA03201.1"/>
    <property type="molecule type" value="Genomic_DNA"/>
</dbReference>
<evidence type="ECO:0000313" key="5">
    <source>
        <dbReference type="Proteomes" id="UP000245591"/>
    </source>
</evidence>
<dbReference type="PANTHER" id="PTHR12499:SF0">
    <property type="entry name" value="OPTIC ATROPHY 3 PROTEIN"/>
    <property type="match status" value="1"/>
</dbReference>
<dbReference type="GO" id="GO:0019216">
    <property type="term" value="P:regulation of lipid metabolic process"/>
    <property type="evidence" value="ECO:0007669"/>
    <property type="project" value="TreeGrafter"/>
</dbReference>
<evidence type="ECO:0000256" key="1">
    <source>
        <dbReference type="ARBA" id="ARBA00007584"/>
    </source>
</evidence>
<comment type="similarity">
    <text evidence="1">Belongs to the OPA3 family.</text>
</comment>
<keyword evidence="2 3" id="KW-0175">Coiled coil</keyword>
<reference evidence="4 5" key="1">
    <citation type="journal article" date="2018" name="MBio">
        <title>Comparative Genomics Reveals the Core Gene Toolbox for the Fungus-Insect Symbiosis.</title>
        <authorList>
            <person name="Wang Y."/>
            <person name="Stata M."/>
            <person name="Wang W."/>
            <person name="Stajich J.E."/>
            <person name="White M.M."/>
            <person name="Moncalvo J.M."/>
        </authorList>
    </citation>
    <scope>NUCLEOTIDE SEQUENCE [LARGE SCALE GENOMIC DNA]</scope>
    <source>
        <strain evidence="4 5">AUS-126-30</strain>
    </source>
</reference>
<protein>
    <submittedName>
        <fullName evidence="4">Uncharacterized protein</fullName>
    </submittedName>
</protein>
<evidence type="ECO:0000256" key="2">
    <source>
        <dbReference type="ARBA" id="ARBA00023054"/>
    </source>
</evidence>
<evidence type="ECO:0000256" key="3">
    <source>
        <dbReference type="SAM" id="Coils"/>
    </source>
</evidence>